<reference evidence="1" key="1">
    <citation type="submission" date="2022-06" db="EMBL/GenBank/DDBJ databases">
        <authorList>
            <person name="Holder M.E."/>
            <person name="Ajami N.J."/>
            <person name="Petrosino J.F."/>
        </authorList>
    </citation>
    <scope>NUCLEOTIDE SEQUENCE</scope>
    <source>
        <strain evidence="1">RMA 8861</strain>
    </source>
</reference>
<keyword evidence="2" id="KW-1185">Reference proteome</keyword>
<accession>A0ABY5B6G3</accession>
<protein>
    <submittedName>
        <fullName evidence="1">Uncharacterized protein</fullName>
    </submittedName>
</protein>
<sequence>MKGNNKLENMKTVGNFTKGAIEEFEKNIVSQKDYLEKVNKNLKYRSE</sequence>
<dbReference type="EMBL" id="CP099799">
    <property type="protein sequence ID" value="USS02404.1"/>
    <property type="molecule type" value="Genomic_DNA"/>
</dbReference>
<gene>
    <name evidence="1" type="ORF">NH397_08325</name>
</gene>
<organism evidence="1 2">
    <name type="scientific">Clostridium septicum</name>
    <dbReference type="NCBI Taxonomy" id="1504"/>
    <lineage>
        <taxon>Bacteria</taxon>
        <taxon>Bacillati</taxon>
        <taxon>Bacillota</taxon>
        <taxon>Clostridia</taxon>
        <taxon>Eubacteriales</taxon>
        <taxon>Clostridiaceae</taxon>
        <taxon>Clostridium</taxon>
    </lineage>
</organism>
<dbReference type="RefSeq" id="WP_162925921.1">
    <property type="nucleotide sequence ID" value="NZ_CABMIZ010000057.1"/>
</dbReference>
<dbReference type="Proteomes" id="UP001055437">
    <property type="component" value="Chromosome"/>
</dbReference>
<evidence type="ECO:0000313" key="2">
    <source>
        <dbReference type="Proteomes" id="UP001055437"/>
    </source>
</evidence>
<dbReference type="GeneID" id="303562157"/>
<name>A0ABY5B6G3_CLOSE</name>
<proteinExistence type="predicted"/>
<evidence type="ECO:0000313" key="1">
    <source>
        <dbReference type="EMBL" id="USS02404.1"/>
    </source>
</evidence>